<dbReference type="SFLD" id="SFLDF00284">
    <property type="entry name" value="tRNA_wybutosine-synthesizing"/>
    <property type="match status" value="1"/>
</dbReference>
<dbReference type="GO" id="GO:0031591">
    <property type="term" value="P:wybutosine biosynthetic process"/>
    <property type="evidence" value="ECO:0007669"/>
    <property type="project" value="TreeGrafter"/>
</dbReference>
<dbReference type="PANTHER" id="PTHR13930">
    <property type="entry name" value="S-ADENOSYL-L-METHIONINE-DEPENDENT TRNA 4-DEMETHYLWYOSINE SYNTHASE"/>
    <property type="match status" value="1"/>
</dbReference>
<dbReference type="PROSITE" id="PS51918">
    <property type="entry name" value="RADICAL_SAM"/>
    <property type="match status" value="1"/>
</dbReference>
<comment type="function">
    <text evidence="13">Probable component of the wybutosine biosynthesis pathway. Wybutosine is a hyper modified guanosine with a tricyclic base found at the 3'-position adjacent to the anticodon of eukaryotic phenylalanine tRNA. Catalyzes the condensation of N-methylguanine with 2 carbon atoms from pyruvate to form the tricyclic 4-demethylwyosine, an intermediate in wybutosine biosynthesis.</text>
</comment>
<evidence type="ECO:0000256" key="8">
    <source>
        <dbReference type="ARBA" id="ARBA00022723"/>
    </source>
</evidence>
<evidence type="ECO:0000259" key="17">
    <source>
        <dbReference type="PROSITE" id="PS51918"/>
    </source>
</evidence>
<dbReference type="InterPro" id="IPR029039">
    <property type="entry name" value="Flavoprotein-like_sf"/>
</dbReference>
<keyword evidence="10" id="KW-0408">Iron</keyword>
<keyword evidence="19" id="KW-1185">Reference proteome</keyword>
<keyword evidence="5" id="KW-0004">4Fe-4S</keyword>
<feature type="domain" description="Radical SAM core" evidence="17">
    <location>
        <begin position="399"/>
        <end position="637"/>
    </location>
</feature>
<keyword evidence="8" id="KW-0479">Metal-binding</keyword>
<feature type="compositionally biased region" description="Low complexity" evidence="15">
    <location>
        <begin position="60"/>
        <end position="76"/>
    </location>
</feature>
<keyword evidence="11" id="KW-0411">Iron-sulfur</keyword>
<evidence type="ECO:0000256" key="7">
    <source>
        <dbReference type="ARBA" id="ARBA00022694"/>
    </source>
</evidence>
<evidence type="ECO:0000259" key="16">
    <source>
        <dbReference type="PROSITE" id="PS50902"/>
    </source>
</evidence>
<evidence type="ECO:0000256" key="6">
    <source>
        <dbReference type="ARBA" id="ARBA00022691"/>
    </source>
</evidence>
<evidence type="ECO:0000256" key="11">
    <source>
        <dbReference type="ARBA" id="ARBA00023014"/>
    </source>
</evidence>
<keyword evidence="7" id="KW-0819">tRNA processing</keyword>
<comment type="catalytic activity">
    <reaction evidence="14">
        <text>N(1)-methylguanosine(37) in tRNA(Phe) + pyruvate + S-adenosyl-L-methionine = 4-demethylwyosine(37) in tRNA(Phe) + 5'-deoxyadenosine + L-methionine + CO2 + H2O</text>
        <dbReference type="Rhea" id="RHEA:36347"/>
        <dbReference type="Rhea" id="RHEA-COMP:10164"/>
        <dbReference type="Rhea" id="RHEA-COMP:10165"/>
        <dbReference type="ChEBI" id="CHEBI:15361"/>
        <dbReference type="ChEBI" id="CHEBI:15377"/>
        <dbReference type="ChEBI" id="CHEBI:16526"/>
        <dbReference type="ChEBI" id="CHEBI:17319"/>
        <dbReference type="ChEBI" id="CHEBI:57844"/>
        <dbReference type="ChEBI" id="CHEBI:59789"/>
        <dbReference type="ChEBI" id="CHEBI:64315"/>
        <dbReference type="ChEBI" id="CHEBI:73542"/>
        <dbReference type="EC" id="4.1.3.44"/>
    </reaction>
</comment>
<dbReference type="Pfam" id="PF08608">
    <property type="entry name" value="Wyosine_form"/>
    <property type="match status" value="1"/>
</dbReference>
<dbReference type="SFLD" id="SFLDS00029">
    <property type="entry name" value="Radical_SAM"/>
    <property type="match status" value="1"/>
</dbReference>
<dbReference type="SUPFAM" id="SSF52218">
    <property type="entry name" value="Flavoproteins"/>
    <property type="match status" value="1"/>
</dbReference>
<keyword evidence="9" id="KW-0547">Nucleotide-binding</keyword>
<dbReference type="CDD" id="cd01335">
    <property type="entry name" value="Radical_SAM"/>
    <property type="match status" value="1"/>
</dbReference>
<evidence type="ECO:0000256" key="15">
    <source>
        <dbReference type="SAM" id="MobiDB-lite"/>
    </source>
</evidence>
<accession>A0AB34IPX4</accession>
<dbReference type="FunFam" id="3.20.20.70:FF:000196">
    <property type="entry name" value="S-adenosyl-L-methionine-dependent tRNA 4-demethylwyosine synthase"/>
    <property type="match status" value="1"/>
</dbReference>
<dbReference type="EC" id="4.1.3.44" evidence="4"/>
<evidence type="ECO:0000256" key="5">
    <source>
        <dbReference type="ARBA" id="ARBA00022485"/>
    </source>
</evidence>
<dbReference type="PANTHER" id="PTHR13930:SF0">
    <property type="entry name" value="S-ADENOSYL-L-METHIONINE-DEPENDENT TRNA 4-DEMETHYLWYOSINE SYNTHASE TYW1-RELATED"/>
    <property type="match status" value="1"/>
</dbReference>
<dbReference type="InterPro" id="IPR013785">
    <property type="entry name" value="Aldolase_TIM"/>
</dbReference>
<dbReference type="SUPFAM" id="SSF102114">
    <property type="entry name" value="Radical SAM enzymes"/>
    <property type="match status" value="1"/>
</dbReference>
<dbReference type="Gene3D" id="3.20.20.70">
    <property type="entry name" value="Aldolase class I"/>
    <property type="match status" value="1"/>
</dbReference>
<protein>
    <recommendedName>
        <fullName evidence="4">tRNA 4-demethylwyosine synthase (AdoMet-dependent)</fullName>
        <ecNumber evidence="4">4.1.3.44</ecNumber>
    </recommendedName>
</protein>
<evidence type="ECO:0000256" key="9">
    <source>
        <dbReference type="ARBA" id="ARBA00022741"/>
    </source>
</evidence>
<evidence type="ECO:0000256" key="3">
    <source>
        <dbReference type="ARBA" id="ARBA00010115"/>
    </source>
</evidence>
<feature type="domain" description="Flavodoxin-like" evidence="16">
    <location>
        <begin position="88"/>
        <end position="237"/>
    </location>
</feature>
<evidence type="ECO:0000256" key="2">
    <source>
        <dbReference type="ARBA" id="ARBA00004797"/>
    </source>
</evidence>
<evidence type="ECO:0000256" key="10">
    <source>
        <dbReference type="ARBA" id="ARBA00023004"/>
    </source>
</evidence>
<comment type="caution">
    <text evidence="18">The sequence shown here is derived from an EMBL/GenBank/DDBJ whole genome shotgun (WGS) entry which is preliminary data.</text>
</comment>
<dbReference type="GO" id="GO:0102521">
    <property type="term" value="F:tRNA-4-demethylwyosine synthase activity"/>
    <property type="evidence" value="ECO:0007669"/>
    <property type="project" value="UniProtKB-EC"/>
</dbReference>
<feature type="compositionally biased region" description="Basic and acidic residues" evidence="15">
    <location>
        <begin position="265"/>
        <end position="277"/>
    </location>
</feature>
<comment type="pathway">
    <text evidence="2">tRNA modification; wybutosine-tRNA(Phe) biosynthesis.</text>
</comment>
<evidence type="ECO:0000256" key="13">
    <source>
        <dbReference type="ARBA" id="ARBA00025368"/>
    </source>
</evidence>
<evidence type="ECO:0000256" key="14">
    <source>
        <dbReference type="ARBA" id="ARBA00049466"/>
    </source>
</evidence>
<feature type="region of interest" description="Disordered" evidence="15">
    <location>
        <begin position="265"/>
        <end position="298"/>
    </location>
</feature>
<dbReference type="InterPro" id="IPR034556">
    <property type="entry name" value="tRNA_wybutosine-synthase"/>
</dbReference>
<comment type="similarity">
    <text evidence="3">Belongs to the TYW1 family.</text>
</comment>
<dbReference type="EMBL" id="JBGBPQ010000022">
    <property type="protein sequence ID" value="KAL1503200.1"/>
    <property type="molecule type" value="Genomic_DNA"/>
</dbReference>
<feature type="region of interest" description="Disordered" evidence="15">
    <location>
        <begin position="57"/>
        <end position="81"/>
    </location>
</feature>
<keyword evidence="6" id="KW-0949">S-adenosyl-L-methionine</keyword>
<dbReference type="InterPro" id="IPR008254">
    <property type="entry name" value="Flavodoxin/NO_synth"/>
</dbReference>
<organism evidence="18 19">
    <name type="scientific">Prymnesium parvum</name>
    <name type="common">Toxic golden alga</name>
    <dbReference type="NCBI Taxonomy" id="97485"/>
    <lineage>
        <taxon>Eukaryota</taxon>
        <taxon>Haptista</taxon>
        <taxon>Haptophyta</taxon>
        <taxon>Prymnesiophyceae</taxon>
        <taxon>Prymnesiales</taxon>
        <taxon>Prymnesiaceae</taxon>
        <taxon>Prymnesium</taxon>
    </lineage>
</organism>
<evidence type="ECO:0000256" key="1">
    <source>
        <dbReference type="ARBA" id="ARBA00001966"/>
    </source>
</evidence>
<dbReference type="Proteomes" id="UP001515480">
    <property type="component" value="Unassembled WGS sequence"/>
</dbReference>
<dbReference type="Pfam" id="PF04055">
    <property type="entry name" value="Radical_SAM"/>
    <property type="match status" value="1"/>
</dbReference>
<dbReference type="SFLD" id="SFLDG01071">
    <property type="entry name" value="tRNA_wybutosine-synthesizing"/>
    <property type="match status" value="1"/>
</dbReference>
<proteinExistence type="inferred from homology"/>
<name>A0AB34IPX4_PRYPA</name>
<sequence>MAATATRPSAAAPLGVLLLCGATAWLLRAHPLLSLLLSHAVLASSLLLLLLSPRPPSSPPASSSSPSPAQSAAAPQHGDPPHAAPHTLTIFYASQKGHCRRFAHRMHSAARARGVPSVALDLSAADPDRLVELRHAVFIVATYAGGSAVAGAEGFFLELTEMSRDFRIEKRLLAGLGFAVFGAGNSEYPPKDFNACARRLDRALRLLGARRLLPRCEGDDVDNSLEEQFDAWLDSFWRAHADGFGTPRAGGGRSRRVERMLRRGEVDAAKAEDEAAQREAAAAGGGGGGEEKPPAGGEAEGAVLIESDEDASEHGEDGGYGSEGGELVDVEEIGNRFATKEQRPPPPDEERKPMVTPSLKASLQKQGYKIVGTHSGVKLCRWTKAMLRGRGGCYKHTFYGIASYQCMEATPSLACANKCVFCWRHHDNPVGTSFRWQVDSPEMLLEGFEENHKQLIKQLKGVPGVKPERFEEATRRIRHCALSLVGEPIIYPQINEFLRLLHARGISSFMVTNAQFPAQMESLIPVTQLYISVDAPTAQELKAVDRPLFADFWERFITCVDLLRAKKQRTVFRMTLVNGWNTEQLSKYVDLVRRGQPDFVEVKGVTYCGDSKASPLTIKHCPFHEEVRAYCREMAAQLGDKYELACEHAHSNIVLIAHTDFKVDGKWRTWIDYDKFTELATSDQPFSSLDYCATTPDWAVYHEDNVDGGFDPEETRFVRKGGATAVTGGGC</sequence>
<reference evidence="18 19" key="1">
    <citation type="journal article" date="2024" name="Science">
        <title>Giant polyketide synthase enzymes in the biosynthesis of giant marine polyether toxins.</title>
        <authorList>
            <person name="Fallon T.R."/>
            <person name="Shende V.V."/>
            <person name="Wierzbicki I.H."/>
            <person name="Pendleton A.L."/>
            <person name="Watervoot N.F."/>
            <person name="Auber R.P."/>
            <person name="Gonzalez D.J."/>
            <person name="Wisecaver J.H."/>
            <person name="Moore B.S."/>
        </authorList>
    </citation>
    <scope>NUCLEOTIDE SEQUENCE [LARGE SCALE GENOMIC DNA]</scope>
    <source>
        <strain evidence="18 19">12B1</strain>
    </source>
</reference>
<dbReference type="Gene3D" id="3.40.50.360">
    <property type="match status" value="1"/>
</dbReference>
<dbReference type="InterPro" id="IPR058240">
    <property type="entry name" value="rSAM_sf"/>
</dbReference>
<dbReference type="PROSITE" id="PS50902">
    <property type="entry name" value="FLAVODOXIN_LIKE"/>
    <property type="match status" value="1"/>
</dbReference>
<dbReference type="InterPro" id="IPR013917">
    <property type="entry name" value="tRNA_wybutosine-synth"/>
</dbReference>
<dbReference type="AlphaFoldDB" id="A0AB34IPX4"/>
<keyword evidence="12" id="KW-0456">Lyase</keyword>
<dbReference type="PRINTS" id="PR00369">
    <property type="entry name" value="FLAVODOXIN"/>
</dbReference>
<dbReference type="Pfam" id="PF00258">
    <property type="entry name" value="Flavodoxin_1"/>
    <property type="match status" value="1"/>
</dbReference>
<evidence type="ECO:0000256" key="12">
    <source>
        <dbReference type="ARBA" id="ARBA00023239"/>
    </source>
</evidence>
<evidence type="ECO:0000256" key="4">
    <source>
        <dbReference type="ARBA" id="ARBA00012821"/>
    </source>
</evidence>
<evidence type="ECO:0000313" key="19">
    <source>
        <dbReference type="Proteomes" id="UP001515480"/>
    </source>
</evidence>
<dbReference type="GO" id="GO:0046872">
    <property type="term" value="F:metal ion binding"/>
    <property type="evidence" value="ECO:0007669"/>
    <property type="project" value="UniProtKB-KW"/>
</dbReference>
<dbReference type="InterPro" id="IPR007197">
    <property type="entry name" value="rSAM"/>
</dbReference>
<evidence type="ECO:0000313" key="18">
    <source>
        <dbReference type="EMBL" id="KAL1503200.1"/>
    </source>
</evidence>
<dbReference type="InterPro" id="IPR001094">
    <property type="entry name" value="Flavdoxin-like"/>
</dbReference>
<comment type="cofactor">
    <cofactor evidence="1">
        <name>[4Fe-4S] cluster</name>
        <dbReference type="ChEBI" id="CHEBI:49883"/>
    </cofactor>
</comment>
<dbReference type="GO" id="GO:0010181">
    <property type="term" value="F:FMN binding"/>
    <property type="evidence" value="ECO:0007669"/>
    <property type="project" value="InterPro"/>
</dbReference>
<gene>
    <name evidence="18" type="ORF">AB1Y20_011257</name>
</gene>
<dbReference type="GO" id="GO:0051539">
    <property type="term" value="F:4 iron, 4 sulfur cluster binding"/>
    <property type="evidence" value="ECO:0007669"/>
    <property type="project" value="UniProtKB-KW"/>
</dbReference>